<comment type="caution">
    <text evidence="4">The sequence shown here is derived from an EMBL/GenBank/DDBJ whole genome shotgun (WGS) entry which is preliminary data.</text>
</comment>
<evidence type="ECO:0000259" key="3">
    <source>
        <dbReference type="PROSITE" id="PS51864"/>
    </source>
</evidence>
<keyword evidence="2" id="KW-0482">Metalloprotease</keyword>
<dbReference type="EC" id="3.4.24.-" evidence="2"/>
<organism evidence="4 5">
    <name type="scientific">Liparis tanakae</name>
    <name type="common">Tanaka's snailfish</name>
    <dbReference type="NCBI Taxonomy" id="230148"/>
    <lineage>
        <taxon>Eukaryota</taxon>
        <taxon>Metazoa</taxon>
        <taxon>Chordata</taxon>
        <taxon>Craniata</taxon>
        <taxon>Vertebrata</taxon>
        <taxon>Euteleostomi</taxon>
        <taxon>Actinopterygii</taxon>
        <taxon>Neopterygii</taxon>
        <taxon>Teleostei</taxon>
        <taxon>Neoteleostei</taxon>
        <taxon>Acanthomorphata</taxon>
        <taxon>Eupercaria</taxon>
        <taxon>Perciformes</taxon>
        <taxon>Cottioidei</taxon>
        <taxon>Cottales</taxon>
        <taxon>Liparidae</taxon>
        <taxon>Liparis</taxon>
    </lineage>
</organism>
<dbReference type="SUPFAM" id="SSF55486">
    <property type="entry name" value="Metalloproteases ('zincins'), catalytic domain"/>
    <property type="match status" value="1"/>
</dbReference>
<gene>
    <name evidence="4" type="primary">nas-14</name>
    <name evidence="4" type="ORF">EYF80_005173</name>
</gene>
<dbReference type="GO" id="GO:0006508">
    <property type="term" value="P:proteolysis"/>
    <property type="evidence" value="ECO:0007669"/>
    <property type="project" value="UniProtKB-KW"/>
</dbReference>
<keyword evidence="2" id="KW-0479">Metal-binding</keyword>
<proteinExistence type="predicted"/>
<keyword evidence="5" id="KW-1185">Reference proteome</keyword>
<comment type="caution">
    <text evidence="1">Lacks conserved residue(s) required for the propagation of feature annotation.</text>
</comment>
<protein>
    <recommendedName>
        <fullName evidence="2">Metalloendopeptidase</fullName>
        <ecNumber evidence="2">3.4.24.-</ecNumber>
    </recommendedName>
</protein>
<dbReference type="EMBL" id="SRLO01000026">
    <property type="protein sequence ID" value="TNN84473.1"/>
    <property type="molecule type" value="Genomic_DNA"/>
</dbReference>
<dbReference type="AlphaFoldDB" id="A0A4Z2J4Q0"/>
<reference evidence="4 5" key="1">
    <citation type="submission" date="2019-03" db="EMBL/GenBank/DDBJ databases">
        <title>First draft genome of Liparis tanakae, snailfish: a comprehensive survey of snailfish specific genes.</title>
        <authorList>
            <person name="Kim W."/>
            <person name="Song I."/>
            <person name="Jeong J.-H."/>
            <person name="Kim D."/>
            <person name="Kim S."/>
            <person name="Ryu S."/>
            <person name="Song J.Y."/>
            <person name="Lee S.K."/>
        </authorList>
    </citation>
    <scope>NUCLEOTIDE SEQUENCE [LARGE SCALE GENOMIC DNA]</scope>
    <source>
        <tissue evidence="4">Muscle</tissue>
    </source>
</reference>
<keyword evidence="2" id="KW-0378">Hydrolase</keyword>
<evidence type="ECO:0000313" key="4">
    <source>
        <dbReference type="EMBL" id="TNN84473.1"/>
    </source>
</evidence>
<keyword evidence="2" id="KW-0645">Protease</keyword>
<dbReference type="Proteomes" id="UP000314294">
    <property type="component" value="Unassembled WGS sequence"/>
</dbReference>
<keyword evidence="2" id="KW-0862">Zinc</keyword>
<dbReference type="Gene3D" id="3.40.390.10">
    <property type="entry name" value="Collagenase (Catalytic Domain)"/>
    <property type="match status" value="1"/>
</dbReference>
<dbReference type="PANTHER" id="PTHR10127">
    <property type="entry name" value="DISCOIDIN, CUB, EGF, LAMININ , AND ZINC METALLOPROTEASE DOMAIN CONTAINING"/>
    <property type="match status" value="1"/>
</dbReference>
<evidence type="ECO:0000256" key="2">
    <source>
        <dbReference type="RuleBase" id="RU361183"/>
    </source>
</evidence>
<dbReference type="PANTHER" id="PTHR10127:SF791">
    <property type="entry name" value="METALLOENDOPEPTIDASE"/>
    <property type="match status" value="1"/>
</dbReference>
<dbReference type="PROSITE" id="PS51864">
    <property type="entry name" value="ASTACIN"/>
    <property type="match status" value="1"/>
</dbReference>
<evidence type="ECO:0000313" key="5">
    <source>
        <dbReference type="Proteomes" id="UP000314294"/>
    </source>
</evidence>
<dbReference type="GO" id="GO:0046872">
    <property type="term" value="F:metal ion binding"/>
    <property type="evidence" value="ECO:0007669"/>
    <property type="project" value="UniProtKB-KW"/>
</dbReference>
<dbReference type="OrthoDB" id="291007at2759"/>
<dbReference type="Pfam" id="PF01400">
    <property type="entry name" value="Astacin"/>
    <property type="match status" value="1"/>
</dbReference>
<comment type="cofactor">
    <cofactor evidence="2">
        <name>Zn(2+)</name>
        <dbReference type="ChEBI" id="CHEBI:29105"/>
    </cofactor>
    <text evidence="2">Binds 1 zinc ion per subunit.</text>
</comment>
<dbReference type="GO" id="GO:0004222">
    <property type="term" value="F:metalloendopeptidase activity"/>
    <property type="evidence" value="ECO:0007669"/>
    <property type="project" value="UniProtKB-UniRule"/>
</dbReference>
<feature type="domain" description="Peptidase M12A" evidence="3">
    <location>
        <begin position="121"/>
        <end position="193"/>
    </location>
</feature>
<sequence>MSKPAGWVCSCIQEKPDHCLLCSGRGNVQQSEPRRVDGVIEEDGRTWSVRRVALRPVRTLWPLDGVHSSQSVQSLIVWAQVKDGAVIDPGRHIVDLIGLPKREDNDGTAMDEIIKANEFQDRLRNFEKFKTESLDLPYDYGSIMHFGMYAYSQDGQPTIVPKNNQNSKDIRLGKASTLSHIDKMKINKLYKCGGKDEY</sequence>
<dbReference type="InterPro" id="IPR024079">
    <property type="entry name" value="MetalloPept_cat_dom_sf"/>
</dbReference>
<name>A0A4Z2J4Q0_9TELE</name>
<dbReference type="InterPro" id="IPR001506">
    <property type="entry name" value="Peptidase_M12A"/>
</dbReference>
<dbReference type="PRINTS" id="PR00480">
    <property type="entry name" value="ASTACIN"/>
</dbReference>
<evidence type="ECO:0000256" key="1">
    <source>
        <dbReference type="PROSITE-ProRule" id="PRU01211"/>
    </source>
</evidence>
<accession>A0A4Z2J4Q0</accession>